<dbReference type="InterPro" id="IPR010623">
    <property type="entry name" value="IcmF_C"/>
</dbReference>
<accession>A0A840BJA1</accession>
<dbReference type="Pfam" id="PF06744">
    <property type="entry name" value="IcmF_C"/>
    <property type="match status" value="1"/>
</dbReference>
<protein>
    <submittedName>
        <fullName evidence="5">Type VI secretion system protein ImpL</fullName>
    </submittedName>
</protein>
<dbReference type="InterPro" id="IPR053156">
    <property type="entry name" value="T6SS_TssM-like"/>
</dbReference>
<keyword evidence="1" id="KW-0472">Membrane</keyword>
<dbReference type="Pfam" id="PF14331">
    <property type="entry name" value="IcmF-related_N"/>
    <property type="match status" value="1"/>
</dbReference>
<dbReference type="RefSeq" id="WP_183632503.1">
    <property type="nucleotide sequence ID" value="NZ_BAABLE010000011.1"/>
</dbReference>
<dbReference type="InterPro" id="IPR025743">
    <property type="entry name" value="TssM1_N"/>
</dbReference>
<dbReference type="InterPro" id="IPR027417">
    <property type="entry name" value="P-loop_NTPase"/>
</dbReference>
<proteinExistence type="predicted"/>
<feature type="transmembrane region" description="Helical" evidence="1">
    <location>
        <begin position="452"/>
        <end position="474"/>
    </location>
</feature>
<dbReference type="Gene3D" id="3.40.50.300">
    <property type="entry name" value="P-loop containing nucleotide triphosphate hydrolases"/>
    <property type="match status" value="1"/>
</dbReference>
<dbReference type="Pfam" id="PF06761">
    <property type="entry name" value="IcmF-related"/>
    <property type="match status" value="1"/>
</dbReference>
<sequence length="1184" mass="128086">MKSFFKALLHPVVLGLFGLIAFALVVWFIGPLIAIAGHAPLEPALVRWILIGLVVLFVVGRFAYRKWKASKANAQLLDGIAGHSAGEADSPEVQVLRQRFAEGVAVLKQSQLGADKKAGAFARLASIGSSRYLYELPWYVFIGAPGSGKTTALINSGLRFPLADKLGTHQIKGVGGTRNCDWWFTDEAVLIDTAGRYTTQDSDQSADRTAWQGFLGLLKKHRPRQPLNGVLLTVSIGDLLTQSEAAATAHAAALRTRIQELYTELGVRLPVYVLVTKADLIAGFMEFFGDLGKDARDQVWGTTFAPDVQGVPEALLSERLAGLQSRIDRVFLERLQTERDLMRRGLIAAFPQQFAAAGKLLRDFLDKVLAPSGFDHPLQVRGVYFTSGTQEGNPIDRVLASLGGAFGLERRVLPPQAGSGKSYFLTRLLREVVFAEQRLGGTNIKWERNRGLIRLAAFGAVALISLGLLLAWTLSYIGNSGYVGEVDAKVAALKPIVGDANKAPIDDILGVLPVIEGVKGVAHTASRPGGESPMSMGFGLGQGDKLDAAAEQAYRSLLRDTLMPRISNRVEAQLRGSLTTDNLEYTYEALKTYLMLNQPAHFNADALKAWIAFDWSRNLPQEATTDQRQALSAHVDALFADGAVLSPLPANAQLIADARNKLLGFSLPARVYSRLKRQGVGNDIPDFTIERAAGSSAALVFIRKSGQPLTKGVPGLYTYDGYYKGFDREVGRVSKQLAEEQAWVLGTESAKLGDAGKVSDDVRRLYLADYAKVWEEFLADVTLVKSGSLQQSIQVARVLSAPDSPLPKFLRAVSRETTLTKRAEDKTLVDKAGEKVSGAKQELGKMLGLGDAAPAAAPAGGGLEIMVDDRFTQVRSLVTGDGKTAPIDATIALLNEVYVNLTATETALRDKVAPPPGDTAVKVKAESARMPEPLRSMLQQLSAAGTSQALTATRENLSASVGAQVGQFCQQAIDGRYPFVKGSNRDVTREDFARLFSPGGLMDDFFQKNLAQFVDTSTRPWSFKKVQEQSLGGSGNLVQFQRAATIRDVFFRSGGSIRLDFKPTDMDPSITQFTLDVDGQLVKYAHGPQMLQSIQWPGTKGGLSARVQVAPAAASGNSGFSTEGPWALFRLFDKAKVDGLGAPEKFKVTFDVDGRTATFEVTASSVQNPFRLRELSEFRCPSGL</sequence>
<evidence type="ECO:0000313" key="6">
    <source>
        <dbReference type="Proteomes" id="UP000561045"/>
    </source>
</evidence>
<evidence type="ECO:0000259" key="3">
    <source>
        <dbReference type="Pfam" id="PF06761"/>
    </source>
</evidence>
<dbReference type="EMBL" id="JACIET010000001">
    <property type="protein sequence ID" value="MBB4011672.1"/>
    <property type="molecule type" value="Genomic_DNA"/>
</dbReference>
<dbReference type="SUPFAM" id="SSF52540">
    <property type="entry name" value="P-loop containing nucleoside triphosphate hydrolases"/>
    <property type="match status" value="1"/>
</dbReference>
<feature type="transmembrane region" description="Helical" evidence="1">
    <location>
        <begin position="12"/>
        <end position="39"/>
    </location>
</feature>
<dbReference type="PANTHER" id="PTHR36153">
    <property type="entry name" value="INNER MEMBRANE PROTEIN-RELATED"/>
    <property type="match status" value="1"/>
</dbReference>
<evidence type="ECO:0000313" key="5">
    <source>
        <dbReference type="EMBL" id="MBB4011672.1"/>
    </source>
</evidence>
<dbReference type="Proteomes" id="UP000561045">
    <property type="component" value="Unassembled WGS sequence"/>
</dbReference>
<evidence type="ECO:0000259" key="4">
    <source>
        <dbReference type="Pfam" id="PF14331"/>
    </source>
</evidence>
<keyword evidence="1" id="KW-1133">Transmembrane helix</keyword>
<dbReference type="PANTHER" id="PTHR36153:SF1">
    <property type="entry name" value="TYPE VI SECRETION SYSTEM COMPONENT TSSM1"/>
    <property type="match status" value="1"/>
</dbReference>
<reference evidence="5 6" key="1">
    <citation type="submission" date="2020-08" db="EMBL/GenBank/DDBJ databases">
        <title>Genomic Encyclopedia of Type Strains, Phase IV (KMG-IV): sequencing the most valuable type-strain genomes for metagenomic binning, comparative biology and taxonomic classification.</title>
        <authorList>
            <person name="Goeker M."/>
        </authorList>
    </citation>
    <scope>NUCLEOTIDE SEQUENCE [LARGE SCALE GENOMIC DNA]</scope>
    <source>
        <strain evidence="5 6">DSM 106739</strain>
    </source>
</reference>
<dbReference type="InterPro" id="IPR017731">
    <property type="entry name" value="TssM1-like"/>
</dbReference>
<organism evidence="5 6">
    <name type="scientific">Niveibacterium umoris</name>
    <dbReference type="NCBI Taxonomy" id="1193620"/>
    <lineage>
        <taxon>Bacteria</taxon>
        <taxon>Pseudomonadati</taxon>
        <taxon>Pseudomonadota</taxon>
        <taxon>Betaproteobacteria</taxon>
        <taxon>Rhodocyclales</taxon>
        <taxon>Rhodocyclaceae</taxon>
        <taxon>Niveibacterium</taxon>
    </lineage>
</organism>
<keyword evidence="6" id="KW-1185">Reference proteome</keyword>
<dbReference type="AlphaFoldDB" id="A0A840BJA1"/>
<dbReference type="NCBIfam" id="TIGR03348">
    <property type="entry name" value="VI_IcmF"/>
    <property type="match status" value="1"/>
</dbReference>
<evidence type="ECO:0000259" key="2">
    <source>
        <dbReference type="Pfam" id="PF06744"/>
    </source>
</evidence>
<feature type="domain" description="Type VI secretion system IcmF C-terminal" evidence="2">
    <location>
        <begin position="1061"/>
        <end position="1165"/>
    </location>
</feature>
<comment type="caution">
    <text evidence="5">The sequence shown here is derived from an EMBL/GenBank/DDBJ whole genome shotgun (WGS) entry which is preliminary data.</text>
</comment>
<dbReference type="InterPro" id="IPR009612">
    <property type="entry name" value="IcmF-rel"/>
</dbReference>
<name>A0A840BJA1_9RHOO</name>
<evidence type="ECO:0000256" key="1">
    <source>
        <dbReference type="SAM" id="Phobius"/>
    </source>
</evidence>
<keyword evidence="1" id="KW-0812">Transmembrane</keyword>
<feature type="domain" description="IcmF-related" evidence="3">
    <location>
        <begin position="523"/>
        <end position="818"/>
    </location>
</feature>
<feature type="domain" description="Type VI secretion system component TssM1 N-terminal" evidence="4">
    <location>
        <begin position="205"/>
        <end position="460"/>
    </location>
</feature>
<feature type="transmembrane region" description="Helical" evidence="1">
    <location>
        <begin position="45"/>
        <end position="64"/>
    </location>
</feature>
<gene>
    <name evidence="5" type="ORF">GGR36_000980</name>
</gene>